<evidence type="ECO:0000313" key="1">
    <source>
        <dbReference type="EMBL" id="MED6240720.1"/>
    </source>
</evidence>
<dbReference type="Proteomes" id="UP001345963">
    <property type="component" value="Unassembled WGS sequence"/>
</dbReference>
<proteinExistence type="predicted"/>
<dbReference type="EMBL" id="JAHUTI010026012">
    <property type="protein sequence ID" value="MED6240720.1"/>
    <property type="molecule type" value="Genomic_DNA"/>
</dbReference>
<accession>A0ABU7ATJ0</accession>
<organism evidence="1 2">
    <name type="scientific">Ataeniobius toweri</name>
    <dbReference type="NCBI Taxonomy" id="208326"/>
    <lineage>
        <taxon>Eukaryota</taxon>
        <taxon>Metazoa</taxon>
        <taxon>Chordata</taxon>
        <taxon>Craniata</taxon>
        <taxon>Vertebrata</taxon>
        <taxon>Euteleostomi</taxon>
        <taxon>Actinopterygii</taxon>
        <taxon>Neopterygii</taxon>
        <taxon>Teleostei</taxon>
        <taxon>Neoteleostei</taxon>
        <taxon>Acanthomorphata</taxon>
        <taxon>Ovalentaria</taxon>
        <taxon>Atherinomorphae</taxon>
        <taxon>Cyprinodontiformes</taxon>
        <taxon>Goodeidae</taxon>
        <taxon>Ataeniobius</taxon>
    </lineage>
</organism>
<comment type="caution">
    <text evidence="1">The sequence shown here is derived from an EMBL/GenBank/DDBJ whole genome shotgun (WGS) entry which is preliminary data.</text>
</comment>
<evidence type="ECO:0000313" key="2">
    <source>
        <dbReference type="Proteomes" id="UP001345963"/>
    </source>
</evidence>
<sequence length="128" mass="14934">MPSSLTMARTAADVFRISRYAKPPTPKSRNPVIKNPIVYTSSTSSSGQEAFPFTLSSRRENLINCIERPADQFHTSEFWKICKKRLQKERQDTELKQGRYGWLRETEKSVLLHREQKEKRSSLLQPLH</sequence>
<keyword evidence="2" id="KW-1185">Reference proteome</keyword>
<gene>
    <name evidence="1" type="ORF">ATANTOWER_026648</name>
</gene>
<protein>
    <submittedName>
        <fullName evidence="1">Uncharacterized protein</fullName>
    </submittedName>
</protein>
<reference evidence="1 2" key="1">
    <citation type="submission" date="2021-07" db="EMBL/GenBank/DDBJ databases">
        <authorList>
            <person name="Palmer J.M."/>
        </authorList>
    </citation>
    <scope>NUCLEOTIDE SEQUENCE [LARGE SCALE GENOMIC DNA]</scope>
    <source>
        <strain evidence="1 2">AT_MEX2019</strain>
        <tissue evidence="1">Muscle</tissue>
    </source>
</reference>
<name>A0ABU7ATJ0_9TELE</name>